<dbReference type="Gene3D" id="3.20.160.10">
    <property type="entry name" value="vpa0580 domain like"/>
    <property type="match status" value="1"/>
</dbReference>
<reference evidence="1" key="1">
    <citation type="submission" date="2018-06" db="EMBL/GenBank/DDBJ databases">
        <authorList>
            <person name="Zhirakovskaya E."/>
        </authorList>
    </citation>
    <scope>NUCLEOTIDE SEQUENCE</scope>
</reference>
<proteinExistence type="predicted"/>
<dbReference type="AlphaFoldDB" id="A0A3B0VM49"/>
<dbReference type="Pfam" id="PF08888">
    <property type="entry name" value="HopJ"/>
    <property type="match status" value="1"/>
</dbReference>
<accession>A0A3B0VM49</accession>
<sequence length="114" mass="12942">MSNEVKQLIQQLNKGAVDFNSVIQIIENNYIFTPYEFKNGHVVNVKNSNNGSCKIFAFGLINQLSEQATLNAFGHFYTIDVLQSPDGEDHQNIRNFMQFGWKGISFKTPALILK</sequence>
<gene>
    <name evidence="1" type="ORF">MNBD_GAMMA03-1584</name>
</gene>
<protein>
    <submittedName>
        <fullName evidence="1">Type III effector HopPmaJ</fullName>
    </submittedName>
</protein>
<dbReference type="InterPro" id="IPR014984">
    <property type="entry name" value="HopJ"/>
</dbReference>
<name>A0A3B0VM49_9ZZZZ</name>
<dbReference type="EMBL" id="UOFC01000014">
    <property type="protein sequence ID" value="VAW44625.1"/>
    <property type="molecule type" value="Genomic_DNA"/>
</dbReference>
<dbReference type="InterPro" id="IPR038604">
    <property type="entry name" value="HopJ_sf"/>
</dbReference>
<organism evidence="1">
    <name type="scientific">hydrothermal vent metagenome</name>
    <dbReference type="NCBI Taxonomy" id="652676"/>
    <lineage>
        <taxon>unclassified sequences</taxon>
        <taxon>metagenomes</taxon>
        <taxon>ecological metagenomes</taxon>
    </lineage>
</organism>
<evidence type="ECO:0000313" key="1">
    <source>
        <dbReference type="EMBL" id="VAW44625.1"/>
    </source>
</evidence>